<evidence type="ECO:0000259" key="2">
    <source>
        <dbReference type="Pfam" id="PF00867"/>
    </source>
</evidence>
<dbReference type="GO" id="GO:0006281">
    <property type="term" value="P:DNA repair"/>
    <property type="evidence" value="ECO:0007669"/>
    <property type="project" value="UniProtKB-ARBA"/>
</dbReference>
<dbReference type="Gene3D" id="1.10.150.20">
    <property type="entry name" value="5' to 3' exonuclease, C-terminal subdomain"/>
    <property type="match status" value="1"/>
</dbReference>
<keyword evidence="4" id="KW-0255">Endonuclease</keyword>
<sequence>MSNDVDALMFGSGLTVMNFSKETGSSTSAATHITCYRMCDYLGDPSNVTLDQAGMILFAMLSGGDYLPSGVPKCGSKLAAEIAKAGFGADLLDAIQSDGPELDIKLEEWRERLQYELEQNESGYFQTKHKAVRIPEAFPDRTILSYYANPVVSSSAEIAALRHRLATAWDQEIDALELRRFTADTFEWNYRSGARKVIRLLAEPLVSYRLRLQRHPAAFPQNPPFSDNVGQMLQKVYKSRTSFSTDGLTELQLDIVPIDVVGLDLLAEEPNPPMPSQETILVSGDEEEDVEVVTEAVAQSPIKKRTSKRFDPFSVEKVWIFETLASLGIPEVVQSWKKEQMEKAAAPKKTSNRRTGPRKKGPIDPGMKRGSILKYGTLTKQKSDISEYKGAQLFDAAISATPTKTSVSRSQPVEWSPDASMMGSPAYGGYSQHHVLGLQPRMYQDVDDLIKSFTSSCSISPELNSKRHAMAIRSRGGYQRATVVPGDVEVQTLAASDPESEMEYSPSRLFSGRIRMTYSNVSYNDPIELGRSPRVALSVPESVAKYDASRHKTRKAAQTSSKSQAEISQDVSELQHAMSTIVLDDGSPCKASRNRDFLTHPRALPRRTPRLPEDDIPDSKIQVKRSLRSQKDVSLAVKQSCEKVEQRLSQHSPPAPSLLKPSVKKVSKPEAKLKEQIHPNKGTDSHKNASHVDFVVVRDDGTWTTEAEPQSELASEKLEIDQDTTNEKRKKKRIPRVSILDLS</sequence>
<feature type="compositionally biased region" description="Polar residues" evidence="1">
    <location>
        <begin position="556"/>
        <end position="571"/>
    </location>
</feature>
<feature type="region of interest" description="Disordered" evidence="1">
    <location>
        <begin position="644"/>
        <end position="691"/>
    </location>
</feature>
<keyword evidence="5" id="KW-1185">Reference proteome</keyword>
<feature type="domain" description="XPG-I" evidence="2">
    <location>
        <begin position="1"/>
        <end position="65"/>
    </location>
</feature>
<keyword evidence="4" id="KW-0378">Hydrolase</keyword>
<organism evidence="4 5">
    <name type="scientific">Aspergillus clavatus (strain ATCC 1007 / CBS 513.65 / DSM 816 / NCTC 3887 / NRRL 1 / QM 1276 / 107)</name>
    <dbReference type="NCBI Taxonomy" id="344612"/>
    <lineage>
        <taxon>Eukaryota</taxon>
        <taxon>Fungi</taxon>
        <taxon>Dikarya</taxon>
        <taxon>Ascomycota</taxon>
        <taxon>Pezizomycotina</taxon>
        <taxon>Eurotiomycetes</taxon>
        <taxon>Eurotiomycetidae</taxon>
        <taxon>Eurotiales</taxon>
        <taxon>Aspergillaceae</taxon>
        <taxon>Aspergillus</taxon>
        <taxon>Aspergillus subgen. Fumigati</taxon>
    </lineage>
</organism>
<dbReference type="InterPro" id="IPR041177">
    <property type="entry name" value="GEN1_C"/>
</dbReference>
<dbReference type="GeneID" id="4703082"/>
<feature type="domain" description="Holliday junction resolvase Gen1 C-terminal" evidence="3">
    <location>
        <begin position="232"/>
        <end position="338"/>
    </location>
</feature>
<dbReference type="HOGENOM" id="CLU_007575_0_1_1"/>
<dbReference type="InterPro" id="IPR036279">
    <property type="entry name" value="5-3_exonuclease_C_sf"/>
</dbReference>
<feature type="region of interest" description="Disordered" evidence="1">
    <location>
        <begin position="584"/>
        <end position="618"/>
    </location>
</feature>
<feature type="region of interest" description="Disordered" evidence="1">
    <location>
        <begin position="340"/>
        <end position="370"/>
    </location>
</feature>
<dbReference type="CDD" id="cd09906">
    <property type="entry name" value="H3TH_YEN1"/>
    <property type="match status" value="1"/>
</dbReference>
<dbReference type="Pfam" id="PF00867">
    <property type="entry name" value="XPG_I"/>
    <property type="match status" value="1"/>
</dbReference>
<dbReference type="STRING" id="344612.A1CL57"/>
<dbReference type="PANTHER" id="PTHR11081:SF75">
    <property type="entry name" value="ENDONUCLEASE, PUTATIVE (AFU_ORTHOLOGUE AFUA_3G13260)-RELATED"/>
    <property type="match status" value="1"/>
</dbReference>
<gene>
    <name evidence="4" type="ORF">ACLA_040970</name>
</gene>
<dbReference type="Proteomes" id="UP000006701">
    <property type="component" value="Unassembled WGS sequence"/>
</dbReference>
<dbReference type="OMA" id="LDRPGMI"/>
<feature type="compositionally biased region" description="Basic residues" evidence="1">
    <location>
        <begin position="350"/>
        <end position="360"/>
    </location>
</feature>
<dbReference type="Pfam" id="PF18380">
    <property type="entry name" value="GEN1_C"/>
    <property type="match status" value="1"/>
</dbReference>
<dbReference type="GO" id="GO:0017108">
    <property type="term" value="F:5'-flap endonuclease activity"/>
    <property type="evidence" value="ECO:0007669"/>
    <property type="project" value="TreeGrafter"/>
</dbReference>
<dbReference type="InterPro" id="IPR006086">
    <property type="entry name" value="XPG-I_dom"/>
</dbReference>
<dbReference type="GO" id="GO:0008821">
    <property type="term" value="F:crossover junction DNA endonuclease activity"/>
    <property type="evidence" value="ECO:0007669"/>
    <property type="project" value="InterPro"/>
</dbReference>
<evidence type="ECO:0000313" key="4">
    <source>
        <dbReference type="EMBL" id="EAW09881.1"/>
    </source>
</evidence>
<feature type="compositionally biased region" description="Basic and acidic residues" evidence="1">
    <location>
        <begin position="667"/>
        <end position="687"/>
    </location>
</feature>
<dbReference type="OrthoDB" id="2959108at2759"/>
<dbReference type="PANTHER" id="PTHR11081">
    <property type="entry name" value="FLAP ENDONUCLEASE FAMILY MEMBER"/>
    <property type="match status" value="1"/>
</dbReference>
<evidence type="ECO:0000313" key="5">
    <source>
        <dbReference type="Proteomes" id="UP000006701"/>
    </source>
</evidence>
<dbReference type="eggNOG" id="KOG2519">
    <property type="taxonomic scope" value="Eukaryota"/>
</dbReference>
<feature type="region of interest" description="Disordered" evidence="1">
    <location>
        <begin position="545"/>
        <end position="571"/>
    </location>
</feature>
<proteinExistence type="predicted"/>
<dbReference type="InterPro" id="IPR037316">
    <property type="entry name" value="Yen1_H3TH"/>
</dbReference>
<name>A1CL57_ASPCL</name>
<evidence type="ECO:0000256" key="1">
    <source>
        <dbReference type="SAM" id="MobiDB-lite"/>
    </source>
</evidence>
<dbReference type="EMBL" id="DS027056">
    <property type="protein sequence ID" value="EAW09881.1"/>
    <property type="molecule type" value="Genomic_DNA"/>
</dbReference>
<accession>A1CL57</accession>
<dbReference type="VEuPathDB" id="FungiDB:ACLA_040970"/>
<dbReference type="RefSeq" id="XP_001271307.1">
    <property type="nucleotide sequence ID" value="XM_001271306.1"/>
</dbReference>
<reference evidence="4 5" key="1">
    <citation type="journal article" date="2008" name="PLoS Genet.">
        <title>Genomic islands in the pathogenic filamentous fungus Aspergillus fumigatus.</title>
        <authorList>
            <person name="Fedorova N.D."/>
            <person name="Khaldi N."/>
            <person name="Joardar V.S."/>
            <person name="Maiti R."/>
            <person name="Amedeo P."/>
            <person name="Anderson M.J."/>
            <person name="Crabtree J."/>
            <person name="Silva J.C."/>
            <person name="Badger J.H."/>
            <person name="Albarraq A."/>
            <person name="Angiuoli S."/>
            <person name="Bussey H."/>
            <person name="Bowyer P."/>
            <person name="Cotty P.J."/>
            <person name="Dyer P.S."/>
            <person name="Egan A."/>
            <person name="Galens K."/>
            <person name="Fraser-Liggett C.M."/>
            <person name="Haas B.J."/>
            <person name="Inman J.M."/>
            <person name="Kent R."/>
            <person name="Lemieux S."/>
            <person name="Malavazi I."/>
            <person name="Orvis J."/>
            <person name="Roemer T."/>
            <person name="Ronning C.M."/>
            <person name="Sundaram J.P."/>
            <person name="Sutton G."/>
            <person name="Turner G."/>
            <person name="Venter J.C."/>
            <person name="White O.R."/>
            <person name="Whitty B.R."/>
            <person name="Youngman P."/>
            <person name="Wolfe K.H."/>
            <person name="Goldman G.H."/>
            <person name="Wortman J.R."/>
            <person name="Jiang B."/>
            <person name="Denning D.W."/>
            <person name="Nierman W.C."/>
        </authorList>
    </citation>
    <scope>NUCLEOTIDE SEQUENCE [LARGE SCALE GENOMIC DNA]</scope>
    <source>
        <strain evidence="5">ATCC 1007 / CBS 513.65 / DSM 816 / NCTC 3887 / NRRL 1</strain>
    </source>
</reference>
<evidence type="ECO:0000259" key="3">
    <source>
        <dbReference type="Pfam" id="PF18380"/>
    </source>
</evidence>
<protein>
    <submittedName>
        <fullName evidence="4">Rad2-like endonuclease, putative</fullName>
    </submittedName>
</protein>
<dbReference type="AlphaFoldDB" id="A1CL57"/>
<dbReference type="SUPFAM" id="SSF47807">
    <property type="entry name" value="5' to 3' exonuclease, C-terminal subdomain"/>
    <property type="match status" value="1"/>
</dbReference>
<feature type="region of interest" description="Disordered" evidence="1">
    <location>
        <begin position="703"/>
        <end position="743"/>
    </location>
</feature>
<keyword evidence="4" id="KW-0540">Nuclease</keyword>
<dbReference type="KEGG" id="act:ACLA_040970"/>
<dbReference type="InterPro" id="IPR006084">
    <property type="entry name" value="XPG/Rad2"/>
</dbReference>